<evidence type="ECO:0000256" key="2">
    <source>
        <dbReference type="SAM" id="Phobius"/>
    </source>
</evidence>
<organism evidence="3 4">
    <name type="scientific">Diversispora epigaea</name>
    <dbReference type="NCBI Taxonomy" id="1348612"/>
    <lineage>
        <taxon>Eukaryota</taxon>
        <taxon>Fungi</taxon>
        <taxon>Fungi incertae sedis</taxon>
        <taxon>Mucoromycota</taxon>
        <taxon>Glomeromycotina</taxon>
        <taxon>Glomeromycetes</taxon>
        <taxon>Diversisporales</taxon>
        <taxon>Diversisporaceae</taxon>
        <taxon>Diversispora</taxon>
    </lineage>
</organism>
<feature type="coiled-coil region" evidence="1">
    <location>
        <begin position="73"/>
        <end position="100"/>
    </location>
</feature>
<comment type="caution">
    <text evidence="3">The sequence shown here is derived from an EMBL/GenBank/DDBJ whole genome shotgun (WGS) entry which is preliminary data.</text>
</comment>
<dbReference type="OrthoDB" id="2400707at2759"/>
<evidence type="ECO:0000256" key="1">
    <source>
        <dbReference type="SAM" id="Coils"/>
    </source>
</evidence>
<feature type="transmembrane region" description="Helical" evidence="2">
    <location>
        <begin position="33"/>
        <end position="55"/>
    </location>
</feature>
<keyword evidence="2" id="KW-0472">Membrane</keyword>
<protein>
    <submittedName>
        <fullName evidence="3">Uncharacterized protein</fullName>
    </submittedName>
</protein>
<dbReference type="AlphaFoldDB" id="A0A397HKB6"/>
<keyword evidence="2" id="KW-0812">Transmembrane</keyword>
<sequence>MPLNTSDIFFISIFIAVIAIRELYARGFLTMEMLYTVAGENVTMYTILAILLFLIRKNMYASPTPAPIQNQILTTINADIKDLKRDMLALKNDNVRMQDDLEWRSEVRSRGQASIQSYRSGYPTATGTLWVEFTVLFDERRKREKRSPCLFAVTSQSQILNKLIISLILSIYLFLNLRRKRAILASFYRHQKSPRRTSLDKIEAWIEREGKKKDSSVIISNSSRNNLLSSSNIILDDNNNDNLGSNME</sequence>
<evidence type="ECO:0000313" key="4">
    <source>
        <dbReference type="Proteomes" id="UP000266861"/>
    </source>
</evidence>
<name>A0A397HKB6_9GLOM</name>
<keyword evidence="1" id="KW-0175">Coiled coil</keyword>
<accession>A0A397HKB6</accession>
<dbReference type="Proteomes" id="UP000266861">
    <property type="component" value="Unassembled WGS sequence"/>
</dbReference>
<keyword evidence="2" id="KW-1133">Transmembrane helix</keyword>
<proteinExistence type="predicted"/>
<gene>
    <name evidence="3" type="ORF">Glove_329g23</name>
</gene>
<evidence type="ECO:0000313" key="3">
    <source>
        <dbReference type="EMBL" id="RHZ63525.1"/>
    </source>
</evidence>
<dbReference type="EMBL" id="PQFF01000301">
    <property type="protein sequence ID" value="RHZ63525.1"/>
    <property type="molecule type" value="Genomic_DNA"/>
</dbReference>
<reference evidence="3 4" key="1">
    <citation type="submission" date="2018-08" db="EMBL/GenBank/DDBJ databases">
        <title>Genome and evolution of the arbuscular mycorrhizal fungus Diversispora epigaea (formerly Glomus versiforme) and its bacterial endosymbionts.</title>
        <authorList>
            <person name="Sun X."/>
            <person name="Fei Z."/>
            <person name="Harrison M."/>
        </authorList>
    </citation>
    <scope>NUCLEOTIDE SEQUENCE [LARGE SCALE GENOMIC DNA]</scope>
    <source>
        <strain evidence="3 4">IT104</strain>
    </source>
</reference>
<feature type="transmembrane region" description="Helical" evidence="2">
    <location>
        <begin position="6"/>
        <end position="24"/>
    </location>
</feature>
<keyword evidence="4" id="KW-1185">Reference proteome</keyword>
<feature type="transmembrane region" description="Helical" evidence="2">
    <location>
        <begin position="159"/>
        <end position="177"/>
    </location>
</feature>